<dbReference type="Gene3D" id="3.30.300.30">
    <property type="match status" value="1"/>
</dbReference>
<evidence type="ECO:0000313" key="3">
    <source>
        <dbReference type="EMBL" id="CEJ54141.1"/>
    </source>
</evidence>
<dbReference type="OrthoDB" id="10253869at2759"/>
<evidence type="ECO:0000259" key="1">
    <source>
        <dbReference type="Pfam" id="PF00501"/>
    </source>
</evidence>
<name>A0A0F7TF70_PENBI</name>
<proteinExistence type="predicted"/>
<keyword evidence="4" id="KW-1185">Reference proteome</keyword>
<dbReference type="InterPro" id="IPR020845">
    <property type="entry name" value="AMP-binding_CS"/>
</dbReference>
<dbReference type="Proteomes" id="UP000042958">
    <property type="component" value="Unassembled WGS sequence"/>
</dbReference>
<dbReference type="InterPro" id="IPR025110">
    <property type="entry name" value="AMP-bd_C"/>
</dbReference>
<sequence>MVSPTKKRDYRESSHHRGFTNLTNQHCYLGVGCIELFSRNLRGPEQAHPSPRRVITSPLTNMLFDSRLPLPPVPDTDAFSYIFYKGRRDYPKNRVLYRVDGTDKTLTYAQLEKKSRRFADAIRQRYEIKPNNVVAILAKDKIEYAIAYWGAVAAGAMVAPIPVQSEMSETDVAARLVQAKAKLFITDSDLLILSEVASELAGVIPILTLDKTKESWPTLDELVEEGSEARVFELKTVQEADEHNVFINRTSGSTGNMKSVLTSHAHYISTMEGTIGTIPKNTNPDTDVWVSPLSLGFFINSKLHIGLNIMLGIPVVLMKKTLDETTVDVIARHRITFLFITPPIAARLARADISEVDVSSVKWLLTAGAPMHENLRKTVSDQFGGVHLTLEWATSETMLLAMQVDESSKLPGSSGTLVNGIQAKVIDTETGEELDAHEEGEILVRNVIASFKGYKDNEVANRDFDGEGWFHTGDYGYLDEDSNVYILDRIKELMKVGEGYGSHVSAVEIESVLFEHPVVSSVVVVGVRNTELQVDQPTAFVVLKEAFREETAKTIKDIEKFAESKLTGLRRLTGGVYSVPKYPTTGFKINRRELKKMVPALKG</sequence>
<dbReference type="SUPFAM" id="SSF56801">
    <property type="entry name" value="Acetyl-CoA synthetase-like"/>
    <property type="match status" value="1"/>
</dbReference>
<dbReference type="GO" id="GO:0016405">
    <property type="term" value="F:CoA-ligase activity"/>
    <property type="evidence" value="ECO:0007669"/>
    <property type="project" value="TreeGrafter"/>
</dbReference>
<dbReference type="STRING" id="104259.A0A0F7TF70"/>
<dbReference type="PROSITE" id="PS00455">
    <property type="entry name" value="AMP_BINDING"/>
    <property type="match status" value="1"/>
</dbReference>
<dbReference type="AlphaFoldDB" id="A0A0F7TF70"/>
<feature type="domain" description="AMP-dependent synthetase/ligase" evidence="1">
    <location>
        <begin position="89"/>
        <end position="454"/>
    </location>
</feature>
<protein>
    <submittedName>
        <fullName evidence="3">Putative Acyl-CoA synthetase</fullName>
    </submittedName>
</protein>
<dbReference type="Pfam" id="PF13193">
    <property type="entry name" value="AMP-binding_C"/>
    <property type="match status" value="1"/>
</dbReference>
<dbReference type="PROSITE" id="PS51257">
    <property type="entry name" value="PROKAR_LIPOPROTEIN"/>
    <property type="match status" value="1"/>
</dbReference>
<evidence type="ECO:0000313" key="4">
    <source>
        <dbReference type="Proteomes" id="UP000042958"/>
    </source>
</evidence>
<gene>
    <name evidence="3" type="ORF">PMG11_00463</name>
</gene>
<feature type="domain" description="AMP-binding enzyme C-terminal" evidence="2">
    <location>
        <begin position="508"/>
        <end position="585"/>
    </location>
</feature>
<dbReference type="Gene3D" id="3.40.50.12780">
    <property type="entry name" value="N-terminal domain of ligase-like"/>
    <property type="match status" value="1"/>
</dbReference>
<dbReference type="InterPro" id="IPR042099">
    <property type="entry name" value="ANL_N_sf"/>
</dbReference>
<dbReference type="EMBL" id="CDHK01000001">
    <property type="protein sequence ID" value="CEJ54141.1"/>
    <property type="molecule type" value="Genomic_DNA"/>
</dbReference>
<reference evidence="4" key="1">
    <citation type="journal article" date="2015" name="Genome Announc.">
        <title>Draft genome sequence of the fungus Penicillium brasilianum MG11.</title>
        <authorList>
            <person name="Horn F."/>
            <person name="Linde J."/>
            <person name="Mattern D.J."/>
            <person name="Walther G."/>
            <person name="Guthke R."/>
            <person name="Brakhage A.A."/>
            <person name="Valiante V."/>
        </authorList>
    </citation>
    <scope>NUCLEOTIDE SEQUENCE [LARGE SCALE GENOMIC DNA]</scope>
    <source>
        <strain evidence="4">MG11</strain>
    </source>
</reference>
<accession>A0A0F7TF70</accession>
<organism evidence="3 4">
    <name type="scientific">Penicillium brasilianum</name>
    <dbReference type="NCBI Taxonomy" id="104259"/>
    <lineage>
        <taxon>Eukaryota</taxon>
        <taxon>Fungi</taxon>
        <taxon>Dikarya</taxon>
        <taxon>Ascomycota</taxon>
        <taxon>Pezizomycotina</taxon>
        <taxon>Eurotiomycetes</taxon>
        <taxon>Eurotiomycetidae</taxon>
        <taxon>Eurotiales</taxon>
        <taxon>Aspergillaceae</taxon>
        <taxon>Penicillium</taxon>
    </lineage>
</organism>
<dbReference type="InterPro" id="IPR000873">
    <property type="entry name" value="AMP-dep_synth/lig_dom"/>
</dbReference>
<dbReference type="PANTHER" id="PTHR24096">
    <property type="entry name" value="LONG-CHAIN-FATTY-ACID--COA LIGASE"/>
    <property type="match status" value="1"/>
</dbReference>
<evidence type="ECO:0000259" key="2">
    <source>
        <dbReference type="Pfam" id="PF13193"/>
    </source>
</evidence>
<dbReference type="Pfam" id="PF00501">
    <property type="entry name" value="AMP-binding"/>
    <property type="match status" value="1"/>
</dbReference>
<dbReference type="InterPro" id="IPR045851">
    <property type="entry name" value="AMP-bd_C_sf"/>
</dbReference>
<dbReference type="PANTHER" id="PTHR24096:SF422">
    <property type="entry name" value="BCDNA.GH02901"/>
    <property type="match status" value="1"/>
</dbReference>